<keyword evidence="3" id="KW-1185">Reference proteome</keyword>
<feature type="compositionally biased region" description="Low complexity" evidence="1">
    <location>
        <begin position="599"/>
        <end position="621"/>
    </location>
</feature>
<dbReference type="AlphaFoldDB" id="A0A919U0B3"/>
<organism evidence="2 3">
    <name type="scientific">Cellulomonas chitinilytica</name>
    <dbReference type="NCBI Taxonomy" id="398759"/>
    <lineage>
        <taxon>Bacteria</taxon>
        <taxon>Bacillati</taxon>
        <taxon>Actinomycetota</taxon>
        <taxon>Actinomycetes</taxon>
        <taxon>Micrococcales</taxon>
        <taxon>Cellulomonadaceae</taxon>
        <taxon>Cellulomonas</taxon>
    </lineage>
</organism>
<name>A0A919U0B3_9CELL</name>
<feature type="compositionally biased region" description="Basic residues" evidence="1">
    <location>
        <begin position="587"/>
        <end position="598"/>
    </location>
</feature>
<dbReference type="EMBL" id="BONK01000008">
    <property type="protein sequence ID" value="GIG21758.1"/>
    <property type="molecule type" value="Genomic_DNA"/>
</dbReference>
<dbReference type="RefSeq" id="WP_203754701.1">
    <property type="nucleotide sequence ID" value="NZ_BONK01000008.1"/>
</dbReference>
<comment type="caution">
    <text evidence="2">The sequence shown here is derived from an EMBL/GenBank/DDBJ whole genome shotgun (WGS) entry which is preliminary data.</text>
</comment>
<accession>A0A919U0B3</accession>
<evidence type="ECO:0000313" key="3">
    <source>
        <dbReference type="Proteomes" id="UP000632740"/>
    </source>
</evidence>
<feature type="region of interest" description="Disordered" evidence="1">
    <location>
        <begin position="568"/>
        <end position="621"/>
    </location>
</feature>
<sequence>MSARILKHAPRLRAPRDLTGVRTPTTAELDWAIGIVDSLGEAFHEALVAKIRENRGRHASVRARNVLIGWLLTTYEPAATAAHTRVAENLLALSAEQRERIGLPAIPANRAYARVWDKTNEIIKALDEGFTIGSGALVAPVDLDWFVDALARCAIPVHLPTSRTRAVDGTDWETCGTFVSSNRQYEGYVPTDTDGDVDDHLKEISKVRKELRKGKLVSFGADDRPIYTRDCDARAGHRSANNRHSSGLYIGYELHLSVQIPDASYGGKPDQVVLGQEVPGFITMARLTPAGAHRLDAVVPGLIAEQVPSPGTPWTPGASGTSLETVVWDRGYSILDYTRGKGALRAAGVGIVFDLATRQRTLQAIYPSIDFIDGVPFSKHMPQELRDLPRPERDDTPEERAAKTAAFDRRAIWRFTPHGTARDGARRRWICPFCAGRLAIADRVARKANVTIAVNATLVELPEGETCCDGIVTLPDDAVHMEQAFGMLWGTTAHTVVYGQRALVENANNLLHDKYARLDRGYTKLMGLAKRKFVLAFLLAGVNRKIAQAWEAKESAREEWQRKTTAYEAQLRGEPAAAPPSADVLRQRRYREAKRARKATAAPTAPTGRSRTAARVAASRQ</sequence>
<gene>
    <name evidence="2" type="ORF">Cch01nite_24820</name>
</gene>
<reference evidence="2" key="1">
    <citation type="submission" date="2021-01" db="EMBL/GenBank/DDBJ databases">
        <title>Whole genome shotgun sequence of Cellulomonas chitinilytica NBRC 110799.</title>
        <authorList>
            <person name="Komaki H."/>
            <person name="Tamura T."/>
        </authorList>
    </citation>
    <scope>NUCLEOTIDE SEQUENCE</scope>
    <source>
        <strain evidence="2">NBRC 110799</strain>
    </source>
</reference>
<evidence type="ECO:0000256" key="1">
    <source>
        <dbReference type="SAM" id="MobiDB-lite"/>
    </source>
</evidence>
<proteinExistence type="predicted"/>
<protein>
    <submittedName>
        <fullName evidence="2">Uncharacterized protein</fullName>
    </submittedName>
</protein>
<evidence type="ECO:0000313" key="2">
    <source>
        <dbReference type="EMBL" id="GIG21758.1"/>
    </source>
</evidence>
<dbReference type="Proteomes" id="UP000632740">
    <property type="component" value="Unassembled WGS sequence"/>
</dbReference>